<dbReference type="EMBL" id="PCSU01000046">
    <property type="protein sequence ID" value="PIP56497.1"/>
    <property type="molecule type" value="Genomic_DNA"/>
</dbReference>
<dbReference type="AlphaFoldDB" id="A0A2H0BFP4"/>
<organism evidence="1 2">
    <name type="scientific">candidate division WWE3 bacterium CG22_combo_CG10-13_8_21_14_all_39_12</name>
    <dbReference type="NCBI Taxonomy" id="1975094"/>
    <lineage>
        <taxon>Bacteria</taxon>
        <taxon>Katanobacteria</taxon>
    </lineage>
</organism>
<evidence type="ECO:0000313" key="2">
    <source>
        <dbReference type="Proteomes" id="UP000228495"/>
    </source>
</evidence>
<gene>
    <name evidence="1" type="ORF">COX05_02725</name>
</gene>
<comment type="caution">
    <text evidence="1">The sequence shown here is derived from an EMBL/GenBank/DDBJ whole genome shotgun (WGS) entry which is preliminary data.</text>
</comment>
<dbReference type="Proteomes" id="UP000228495">
    <property type="component" value="Unassembled WGS sequence"/>
</dbReference>
<evidence type="ECO:0000313" key="1">
    <source>
        <dbReference type="EMBL" id="PIP56497.1"/>
    </source>
</evidence>
<accession>A0A2H0BFP4</accession>
<name>A0A2H0BFP4_UNCKA</name>
<reference evidence="1 2" key="1">
    <citation type="submission" date="2017-09" db="EMBL/GenBank/DDBJ databases">
        <title>Depth-based differentiation of microbial function through sediment-hosted aquifers and enrichment of novel symbionts in the deep terrestrial subsurface.</title>
        <authorList>
            <person name="Probst A.J."/>
            <person name="Ladd B."/>
            <person name="Jarett J.K."/>
            <person name="Geller-Mcgrath D.E."/>
            <person name="Sieber C.M."/>
            <person name="Emerson J.B."/>
            <person name="Anantharaman K."/>
            <person name="Thomas B.C."/>
            <person name="Malmstrom R."/>
            <person name="Stieglmeier M."/>
            <person name="Klingl A."/>
            <person name="Woyke T."/>
            <person name="Ryan C.M."/>
            <person name="Banfield J.F."/>
        </authorList>
    </citation>
    <scope>NUCLEOTIDE SEQUENCE [LARGE SCALE GENOMIC DNA]</scope>
    <source>
        <strain evidence="1">CG22_combo_CG10-13_8_21_14_all_39_12</strain>
    </source>
</reference>
<sequence>MSYSPTLQDSCTDLVRAVNASMGELGFKSETAIMFLDHAKHIISLYEDTFSQSKRVVISDCLTKAQDDDLVLWQRQEKLLTLSSLLR</sequence>
<protein>
    <submittedName>
        <fullName evidence="1">Uncharacterized protein</fullName>
    </submittedName>
</protein>
<proteinExistence type="predicted"/>